<dbReference type="InterPro" id="IPR036770">
    <property type="entry name" value="Ankyrin_rpt-contain_sf"/>
</dbReference>
<dbReference type="AlphaFoldDB" id="A0AAD8F3Z8"/>
<dbReference type="SMART" id="SM00248">
    <property type="entry name" value="ANK"/>
    <property type="match status" value="5"/>
</dbReference>
<dbReference type="SUPFAM" id="SSF158235">
    <property type="entry name" value="SOCS box-like"/>
    <property type="match status" value="1"/>
</dbReference>
<organism evidence="6 7">
    <name type="scientific">Biomphalaria pfeifferi</name>
    <name type="common">Bloodfluke planorb</name>
    <name type="synonym">Freshwater snail</name>
    <dbReference type="NCBI Taxonomy" id="112525"/>
    <lineage>
        <taxon>Eukaryota</taxon>
        <taxon>Metazoa</taxon>
        <taxon>Spiralia</taxon>
        <taxon>Lophotrochozoa</taxon>
        <taxon>Mollusca</taxon>
        <taxon>Gastropoda</taxon>
        <taxon>Heterobranchia</taxon>
        <taxon>Euthyneura</taxon>
        <taxon>Panpulmonata</taxon>
        <taxon>Hygrophila</taxon>
        <taxon>Lymnaeoidea</taxon>
        <taxon>Planorbidae</taxon>
        <taxon>Biomphalaria</taxon>
    </lineage>
</organism>
<dbReference type="InterPro" id="IPR036036">
    <property type="entry name" value="SOCS_box-like_dom_sf"/>
</dbReference>
<protein>
    <submittedName>
        <fullName evidence="6">Ankyrin repeat protein</fullName>
    </submittedName>
</protein>
<dbReference type="Gene3D" id="1.25.40.20">
    <property type="entry name" value="Ankyrin repeat-containing domain"/>
    <property type="match status" value="1"/>
</dbReference>
<keyword evidence="1" id="KW-0677">Repeat</keyword>
<feature type="domain" description="SOCS box" evidence="5">
    <location>
        <begin position="446"/>
        <end position="500"/>
    </location>
</feature>
<dbReference type="InterPro" id="IPR001496">
    <property type="entry name" value="SOCS_box"/>
</dbReference>
<keyword evidence="2 3" id="KW-0040">ANK repeat</keyword>
<feature type="compositionally biased region" description="Polar residues" evidence="4">
    <location>
        <begin position="108"/>
        <end position="119"/>
    </location>
</feature>
<dbReference type="PANTHER" id="PTHR24198">
    <property type="entry name" value="ANKYRIN REPEAT AND PROTEIN KINASE DOMAIN-CONTAINING PROTEIN"/>
    <property type="match status" value="1"/>
</dbReference>
<dbReference type="PROSITE" id="PS50225">
    <property type="entry name" value="SOCS"/>
    <property type="match status" value="1"/>
</dbReference>
<dbReference type="PRINTS" id="PR01415">
    <property type="entry name" value="ANKYRIN"/>
</dbReference>
<dbReference type="SUPFAM" id="SSF48403">
    <property type="entry name" value="Ankyrin repeat"/>
    <property type="match status" value="1"/>
</dbReference>
<dbReference type="GO" id="GO:0035556">
    <property type="term" value="P:intracellular signal transduction"/>
    <property type="evidence" value="ECO:0007669"/>
    <property type="project" value="InterPro"/>
</dbReference>
<dbReference type="CDD" id="cd03587">
    <property type="entry name" value="SOCS"/>
    <property type="match status" value="1"/>
</dbReference>
<dbReference type="PROSITE" id="PS50297">
    <property type="entry name" value="ANK_REP_REGION"/>
    <property type="match status" value="3"/>
</dbReference>
<dbReference type="SMART" id="SM00969">
    <property type="entry name" value="SOCS_box"/>
    <property type="match status" value="1"/>
</dbReference>
<feature type="repeat" description="ANK" evidence="3">
    <location>
        <begin position="270"/>
        <end position="302"/>
    </location>
</feature>
<dbReference type="Proteomes" id="UP001233172">
    <property type="component" value="Unassembled WGS sequence"/>
</dbReference>
<feature type="compositionally biased region" description="Polar residues" evidence="4">
    <location>
        <begin position="74"/>
        <end position="101"/>
    </location>
</feature>
<sequence length="505" mass="55769">AVVHVTMTLEMLSQCVSHVTLTLSHSTSTSIPALQPNGRKATKQTATSTMSRQDVQLESSSNVTSAMSRHDITLESSSNVTSTMSRQDVQMESSSNVTSTLSRHDITLESSSNVTSTMSRQDVQLESSSSAMHLEIIQAAKSNKEQDVARALLDNLTSLYNVDEAGRTALHWATEYGYVKIAHVLINASRDSNREVLLDMQDSKGQTPLHIACNCKREELASLFITLKCNLDLQDVSGNTALHRAVRMNLETVVFMMCENGVNVNATNSLHWTPLHEAARTGNVSILLVLIQRGANLDAQTQNNMTPFLTAFFYFRIASKGNAYPNLDSVWKLLIESGCCLSKSDGHWTPLSAAIACDNSFIASLLLFNGSQIDKAGRWGRGLLQEAFSCSEPTLVKLLVLLGYIPSQDEISYCCRQLPMYSKVFMRLPGLGSGLHRDRQAVVKWLKERESCPPSLSECCRVSIRQAMNTSCGDKSIVAHIRRLPIPNKLKQYLALSDFTHYLVD</sequence>
<evidence type="ECO:0000313" key="7">
    <source>
        <dbReference type="Proteomes" id="UP001233172"/>
    </source>
</evidence>
<dbReference type="Pfam" id="PF07525">
    <property type="entry name" value="SOCS_box"/>
    <property type="match status" value="1"/>
</dbReference>
<dbReference type="Gene3D" id="1.10.750.20">
    <property type="entry name" value="SOCS box"/>
    <property type="match status" value="1"/>
</dbReference>
<dbReference type="Pfam" id="PF00023">
    <property type="entry name" value="Ank"/>
    <property type="match status" value="1"/>
</dbReference>
<evidence type="ECO:0000259" key="5">
    <source>
        <dbReference type="PROSITE" id="PS50225"/>
    </source>
</evidence>
<accession>A0AAD8F3Z8</accession>
<feature type="region of interest" description="Disordered" evidence="4">
    <location>
        <begin position="28"/>
        <end position="119"/>
    </location>
</feature>
<evidence type="ECO:0000256" key="4">
    <source>
        <dbReference type="SAM" id="MobiDB-lite"/>
    </source>
</evidence>
<comment type="caution">
    <text evidence="6">The sequence shown here is derived from an EMBL/GenBank/DDBJ whole genome shotgun (WGS) entry which is preliminary data.</text>
</comment>
<evidence type="ECO:0000313" key="6">
    <source>
        <dbReference type="EMBL" id="KAK0049788.1"/>
    </source>
</evidence>
<feature type="repeat" description="ANK" evidence="3">
    <location>
        <begin position="165"/>
        <end position="193"/>
    </location>
</feature>
<reference evidence="6" key="1">
    <citation type="journal article" date="2023" name="PLoS Negl. Trop. Dis.">
        <title>A genome sequence for Biomphalaria pfeifferi, the major vector snail for the human-infecting parasite Schistosoma mansoni.</title>
        <authorList>
            <person name="Bu L."/>
            <person name="Lu L."/>
            <person name="Laidemitt M.R."/>
            <person name="Zhang S.M."/>
            <person name="Mutuku M."/>
            <person name="Mkoji G."/>
            <person name="Steinauer M."/>
            <person name="Loker E.S."/>
        </authorList>
    </citation>
    <scope>NUCLEOTIDE SEQUENCE</scope>
    <source>
        <strain evidence="6">KasaAsao</strain>
    </source>
</reference>
<keyword evidence="7" id="KW-1185">Reference proteome</keyword>
<name>A0AAD8F3Z8_BIOPF</name>
<proteinExistence type="predicted"/>
<feature type="repeat" description="ANK" evidence="3">
    <location>
        <begin position="237"/>
        <end position="269"/>
    </location>
</feature>
<dbReference type="PROSITE" id="PS50088">
    <property type="entry name" value="ANK_REPEAT"/>
    <property type="match status" value="4"/>
</dbReference>
<evidence type="ECO:0000256" key="1">
    <source>
        <dbReference type="ARBA" id="ARBA00022737"/>
    </source>
</evidence>
<reference evidence="6" key="2">
    <citation type="submission" date="2023-04" db="EMBL/GenBank/DDBJ databases">
        <authorList>
            <person name="Bu L."/>
            <person name="Lu L."/>
            <person name="Laidemitt M.R."/>
            <person name="Zhang S.M."/>
            <person name="Mutuku M."/>
            <person name="Mkoji G."/>
            <person name="Steinauer M."/>
            <person name="Loker E.S."/>
        </authorList>
    </citation>
    <scope>NUCLEOTIDE SEQUENCE</scope>
    <source>
        <strain evidence="6">KasaAsao</strain>
        <tissue evidence="6">Whole Snail</tissue>
    </source>
</reference>
<gene>
    <name evidence="6" type="ORF">Bpfe_020809</name>
</gene>
<feature type="repeat" description="ANK" evidence="3">
    <location>
        <begin position="204"/>
        <end position="236"/>
    </location>
</feature>
<dbReference type="InterPro" id="IPR002110">
    <property type="entry name" value="Ankyrin_rpt"/>
</dbReference>
<evidence type="ECO:0000256" key="2">
    <source>
        <dbReference type="ARBA" id="ARBA00023043"/>
    </source>
</evidence>
<feature type="non-terminal residue" evidence="6">
    <location>
        <position position="1"/>
    </location>
</feature>
<evidence type="ECO:0000256" key="3">
    <source>
        <dbReference type="PROSITE-ProRule" id="PRU00023"/>
    </source>
</evidence>
<dbReference type="Pfam" id="PF12796">
    <property type="entry name" value="Ank_2"/>
    <property type="match status" value="2"/>
</dbReference>
<feature type="compositionally biased region" description="Polar residues" evidence="4">
    <location>
        <begin position="43"/>
        <end position="67"/>
    </location>
</feature>
<dbReference type="PANTHER" id="PTHR24198:SF165">
    <property type="entry name" value="ANKYRIN REPEAT-CONTAINING PROTEIN-RELATED"/>
    <property type="match status" value="1"/>
</dbReference>
<dbReference type="EMBL" id="JASAOG010000122">
    <property type="protein sequence ID" value="KAK0049788.1"/>
    <property type="molecule type" value="Genomic_DNA"/>
</dbReference>